<proteinExistence type="predicted"/>
<protein>
    <submittedName>
        <fullName evidence="1">Uncharacterized protein</fullName>
    </submittedName>
</protein>
<feature type="non-terminal residue" evidence="1">
    <location>
        <position position="1"/>
    </location>
</feature>
<reference evidence="1 2" key="1">
    <citation type="journal article" date="2018" name="BMC Genomics">
        <title>Comparative genome analyses reveal sequence features reflecting distinct modes of host-adaptation between dicot and monocot powdery mildew.</title>
        <authorList>
            <person name="Wu Y."/>
            <person name="Ma X."/>
            <person name="Pan Z."/>
            <person name="Kale S.D."/>
            <person name="Song Y."/>
            <person name="King H."/>
            <person name="Zhang Q."/>
            <person name="Presley C."/>
            <person name="Deng X."/>
            <person name="Wei C.I."/>
            <person name="Xiao S."/>
        </authorList>
    </citation>
    <scope>NUCLEOTIDE SEQUENCE [LARGE SCALE GENOMIC DNA]</scope>
    <source>
        <strain evidence="1">UCSC1</strain>
    </source>
</reference>
<name>A0A420HJ81_9PEZI</name>
<organism evidence="1 2">
    <name type="scientific">Golovinomyces cichoracearum</name>
    <dbReference type="NCBI Taxonomy" id="62708"/>
    <lineage>
        <taxon>Eukaryota</taxon>
        <taxon>Fungi</taxon>
        <taxon>Dikarya</taxon>
        <taxon>Ascomycota</taxon>
        <taxon>Pezizomycotina</taxon>
        <taxon>Leotiomycetes</taxon>
        <taxon>Erysiphales</taxon>
        <taxon>Erysiphaceae</taxon>
        <taxon>Golovinomyces</taxon>
    </lineage>
</organism>
<dbReference type="AlphaFoldDB" id="A0A420HJ81"/>
<evidence type="ECO:0000313" key="2">
    <source>
        <dbReference type="Proteomes" id="UP000285405"/>
    </source>
</evidence>
<accession>A0A420HJ81</accession>
<gene>
    <name evidence="1" type="ORF">GcC1_189023</name>
</gene>
<dbReference type="EMBL" id="MCBR01018909">
    <property type="protein sequence ID" value="RKF57482.1"/>
    <property type="molecule type" value="Genomic_DNA"/>
</dbReference>
<evidence type="ECO:0000313" key="1">
    <source>
        <dbReference type="EMBL" id="RKF57482.1"/>
    </source>
</evidence>
<sequence>IYYTLKLKQGIILPLKDWKNAKIDFVDLDDPGLSDRLLQKSLHYEDKIIPTGPFNEVLFDSTQAATA</sequence>
<dbReference type="Proteomes" id="UP000285405">
    <property type="component" value="Unassembled WGS sequence"/>
</dbReference>
<comment type="caution">
    <text evidence="1">The sequence shown here is derived from an EMBL/GenBank/DDBJ whole genome shotgun (WGS) entry which is preliminary data.</text>
</comment>